<protein>
    <submittedName>
        <fullName evidence="10">Dihydroxy-acid dehydratase</fullName>
    </submittedName>
</protein>
<dbReference type="InterPro" id="IPR020558">
    <property type="entry name" value="DiOHA_6PGluconate_deHydtase_CS"/>
</dbReference>
<evidence type="ECO:0000256" key="7">
    <source>
        <dbReference type="ARBA" id="ARBA00023304"/>
    </source>
</evidence>
<evidence type="ECO:0000313" key="10">
    <source>
        <dbReference type="EMBL" id="GHH80430.1"/>
    </source>
</evidence>
<dbReference type="GeneID" id="95356391"/>
<keyword evidence="6" id="KW-0456">Lyase</keyword>
<keyword evidence="3" id="KW-0479">Metal-binding</keyword>
<evidence type="ECO:0000256" key="5">
    <source>
        <dbReference type="ARBA" id="ARBA00023014"/>
    </source>
</evidence>
<evidence type="ECO:0000256" key="3">
    <source>
        <dbReference type="ARBA" id="ARBA00022723"/>
    </source>
</evidence>
<reference evidence="10" key="2">
    <citation type="submission" date="2020-09" db="EMBL/GenBank/DDBJ databases">
        <authorList>
            <person name="Sun Q."/>
            <person name="Ohkuma M."/>
        </authorList>
    </citation>
    <scope>NUCLEOTIDE SEQUENCE</scope>
    <source>
        <strain evidence="10">JCM 4646</strain>
    </source>
</reference>
<evidence type="ECO:0000313" key="11">
    <source>
        <dbReference type="Proteomes" id="UP000617734"/>
    </source>
</evidence>
<dbReference type="Gene3D" id="3.50.30.80">
    <property type="entry name" value="IlvD/EDD C-terminal domain-like"/>
    <property type="match status" value="1"/>
</dbReference>
<dbReference type="NCBIfam" id="NF004784">
    <property type="entry name" value="PRK06131.1"/>
    <property type="match status" value="1"/>
</dbReference>
<dbReference type="SUPFAM" id="SSF52016">
    <property type="entry name" value="LeuD/IlvD-like"/>
    <property type="match status" value="1"/>
</dbReference>
<feature type="domain" description="Dihydroxy-acid/6-phosphogluconate dehydratase N-terminal" evidence="8">
    <location>
        <begin position="37"/>
        <end position="348"/>
    </location>
</feature>
<accession>A0A919GAM8</accession>
<name>A0A919GAM8_9ACTN</name>
<keyword evidence="4" id="KW-0408">Iron</keyword>
<dbReference type="InterPro" id="IPR000581">
    <property type="entry name" value="ILV_EDD_N"/>
</dbReference>
<dbReference type="RefSeq" id="WP_190214109.1">
    <property type="nucleotide sequence ID" value="NZ_BNBO01000047.1"/>
</dbReference>
<gene>
    <name evidence="10" type="ORF">GCM10018781_60650</name>
</gene>
<evidence type="ECO:0000259" key="8">
    <source>
        <dbReference type="Pfam" id="PF00920"/>
    </source>
</evidence>
<evidence type="ECO:0000256" key="2">
    <source>
        <dbReference type="ARBA" id="ARBA00022714"/>
    </source>
</evidence>
<dbReference type="GO" id="GO:0009082">
    <property type="term" value="P:branched-chain amino acid biosynthetic process"/>
    <property type="evidence" value="ECO:0007669"/>
    <property type="project" value="UniProtKB-KW"/>
</dbReference>
<dbReference type="GO" id="GO:0051537">
    <property type="term" value="F:2 iron, 2 sulfur cluster binding"/>
    <property type="evidence" value="ECO:0007669"/>
    <property type="project" value="UniProtKB-KW"/>
</dbReference>
<keyword evidence="5" id="KW-0411">Iron-sulfur</keyword>
<evidence type="ECO:0000256" key="4">
    <source>
        <dbReference type="ARBA" id="ARBA00023004"/>
    </source>
</evidence>
<dbReference type="InterPro" id="IPR037237">
    <property type="entry name" value="IlvD/EDD_N"/>
</dbReference>
<dbReference type="FunFam" id="3.50.30.80:FF:000001">
    <property type="entry name" value="Dihydroxy-acid dehydratase"/>
    <property type="match status" value="1"/>
</dbReference>
<dbReference type="Pfam" id="PF24877">
    <property type="entry name" value="ILV_EDD_C"/>
    <property type="match status" value="1"/>
</dbReference>
<sequence length="573" mass="60688">MSPLRSSTWWDDPGKAGFIARHHMRQLGLTRDQLRGKPVVGICNSWSELTPCNAHLRTLAESVRRGITAAGGLALEFPTMSIGEPLMRPTSMMFRNLMSMDVEETIRANPLDAVVLLGGCDKTLPAQLMGAASVDLPAIALSGGPMLTGRFRGKTVGSGTDIWKMSEDLRAKRITQDDFDEFEGCLARSAGHCMTMGTASTMGCLTEALGLSLPAAAALPAADARRAQLAEQSGARAVELAREGLRPSDILTRQAFTNAVVVNAAIGGSTNAVLHLLAIAGRVGVPLALDDIDEIGRRVPLLADLMPSGRFLMEDFAYAGGLPALMAELGDLVDLTAPTVTGRTLGENLAGHQVWDREVIRPLDNPVQSADNGTAVLRGNLAPGGAVLKQSAASPELLHHRGPALVFDSIEEYLRAADDPDLAVDADTVLVVRNLGPRGYPGMPELGNLPLPAKLLAQGVTDMVRISDARMSGTAYGTVVLHVAPEAAAGGPLALVRTGDTVELDVAARTLHLDVDPGELLARRTAWTPPPRPPQSERGWARLYVDRVLQADKGVDLDFLVGRSGDQPGKAPF</sequence>
<dbReference type="NCBIfam" id="NF009560">
    <property type="entry name" value="PRK13017.1"/>
    <property type="match status" value="1"/>
</dbReference>
<dbReference type="Proteomes" id="UP000617734">
    <property type="component" value="Unassembled WGS sequence"/>
</dbReference>
<keyword evidence="2" id="KW-0001">2Fe-2S</keyword>
<keyword evidence="11" id="KW-1185">Reference proteome</keyword>
<organism evidence="10 11">
    <name type="scientific">Kitasatospora indigofera</name>
    <dbReference type="NCBI Taxonomy" id="67307"/>
    <lineage>
        <taxon>Bacteria</taxon>
        <taxon>Bacillati</taxon>
        <taxon>Actinomycetota</taxon>
        <taxon>Actinomycetes</taxon>
        <taxon>Kitasatosporales</taxon>
        <taxon>Streptomycetaceae</taxon>
        <taxon>Kitasatospora</taxon>
    </lineage>
</organism>
<dbReference type="Pfam" id="PF00920">
    <property type="entry name" value="ILVD_EDD_N"/>
    <property type="match status" value="1"/>
</dbReference>
<reference evidence="10" key="1">
    <citation type="journal article" date="2014" name="Int. J. Syst. Evol. Microbiol.">
        <title>Complete genome sequence of Corynebacterium casei LMG S-19264T (=DSM 44701T), isolated from a smear-ripened cheese.</title>
        <authorList>
            <consortium name="US DOE Joint Genome Institute (JGI-PGF)"/>
            <person name="Walter F."/>
            <person name="Albersmeier A."/>
            <person name="Kalinowski J."/>
            <person name="Ruckert C."/>
        </authorList>
    </citation>
    <scope>NUCLEOTIDE SEQUENCE</scope>
    <source>
        <strain evidence="10">JCM 4646</strain>
    </source>
</reference>
<comment type="similarity">
    <text evidence="1">Belongs to the IlvD/Edd family.</text>
</comment>
<dbReference type="EMBL" id="BNBO01000047">
    <property type="protein sequence ID" value="GHH80430.1"/>
    <property type="molecule type" value="Genomic_DNA"/>
</dbReference>
<dbReference type="InterPro" id="IPR056740">
    <property type="entry name" value="ILV_EDD_C"/>
</dbReference>
<comment type="caution">
    <text evidence="10">The sequence shown here is derived from an EMBL/GenBank/DDBJ whole genome shotgun (WGS) entry which is preliminary data.</text>
</comment>
<keyword evidence="7" id="KW-0028">Amino-acid biosynthesis</keyword>
<dbReference type="InterPro" id="IPR042096">
    <property type="entry name" value="Dihydro-acid_dehy_C"/>
</dbReference>
<dbReference type="SUPFAM" id="SSF143975">
    <property type="entry name" value="IlvD/EDD N-terminal domain-like"/>
    <property type="match status" value="1"/>
</dbReference>
<dbReference type="GO" id="GO:0046872">
    <property type="term" value="F:metal ion binding"/>
    <property type="evidence" value="ECO:0007669"/>
    <property type="project" value="UniProtKB-KW"/>
</dbReference>
<dbReference type="PANTHER" id="PTHR43183">
    <property type="entry name" value="HYPOTHETICAL DIHYDROXYACID DEHYDRATASE (EUROFUNG)-RELATED"/>
    <property type="match status" value="1"/>
</dbReference>
<dbReference type="GO" id="GO:0016836">
    <property type="term" value="F:hydro-lyase activity"/>
    <property type="evidence" value="ECO:0007669"/>
    <property type="project" value="UniProtKB-ARBA"/>
</dbReference>
<evidence type="ECO:0000259" key="9">
    <source>
        <dbReference type="Pfam" id="PF24877"/>
    </source>
</evidence>
<evidence type="ECO:0000256" key="1">
    <source>
        <dbReference type="ARBA" id="ARBA00006486"/>
    </source>
</evidence>
<feature type="domain" description="Dihydroxy-acid/6-phosphogluconate dehydratase C-terminal" evidence="9">
    <location>
        <begin position="358"/>
        <end position="554"/>
    </location>
</feature>
<dbReference type="AlphaFoldDB" id="A0A919GAM8"/>
<dbReference type="PROSITE" id="PS00886">
    <property type="entry name" value="ILVD_EDD_1"/>
    <property type="match status" value="1"/>
</dbReference>
<keyword evidence="7" id="KW-0100">Branched-chain amino acid biosynthesis</keyword>
<dbReference type="InterPro" id="IPR052352">
    <property type="entry name" value="Sugar_Degrad_Dehydratases"/>
</dbReference>
<proteinExistence type="inferred from homology"/>
<evidence type="ECO:0000256" key="6">
    <source>
        <dbReference type="ARBA" id="ARBA00023239"/>
    </source>
</evidence>
<dbReference type="PANTHER" id="PTHR43183:SF1">
    <property type="entry name" value="HYPOTHETICAL DIHYDROXY-ACID DEHYDRATASE (EUROFUNG)-RELATED"/>
    <property type="match status" value="1"/>
</dbReference>